<evidence type="ECO:0000256" key="1">
    <source>
        <dbReference type="SAM" id="MobiDB-lite"/>
    </source>
</evidence>
<proteinExistence type="predicted"/>
<feature type="region of interest" description="Disordered" evidence="1">
    <location>
        <begin position="300"/>
        <end position="550"/>
    </location>
</feature>
<accession>A0A316Z5P2</accession>
<feature type="compositionally biased region" description="Acidic residues" evidence="1">
    <location>
        <begin position="390"/>
        <end position="409"/>
    </location>
</feature>
<dbReference type="GO" id="GO:0030163">
    <property type="term" value="P:protein catabolic process"/>
    <property type="evidence" value="ECO:0007669"/>
    <property type="project" value="UniProtKB-ARBA"/>
</dbReference>
<keyword evidence="4" id="KW-1185">Reference proteome</keyword>
<feature type="domain" description="BTB" evidence="2">
    <location>
        <begin position="233"/>
        <end position="298"/>
    </location>
</feature>
<dbReference type="SUPFAM" id="SSF54695">
    <property type="entry name" value="POZ domain"/>
    <property type="match status" value="1"/>
</dbReference>
<dbReference type="SUPFAM" id="SSF49599">
    <property type="entry name" value="TRAF domain-like"/>
    <property type="match status" value="1"/>
</dbReference>
<dbReference type="InterPro" id="IPR011333">
    <property type="entry name" value="SKP1/BTB/POZ_sf"/>
</dbReference>
<dbReference type="AlphaFoldDB" id="A0A316Z5P2"/>
<feature type="compositionally biased region" description="Polar residues" evidence="1">
    <location>
        <begin position="471"/>
        <end position="505"/>
    </location>
</feature>
<organism evidence="3 4">
    <name type="scientific">Tilletiopsis washingtonensis</name>
    <dbReference type="NCBI Taxonomy" id="58919"/>
    <lineage>
        <taxon>Eukaryota</taxon>
        <taxon>Fungi</taxon>
        <taxon>Dikarya</taxon>
        <taxon>Basidiomycota</taxon>
        <taxon>Ustilaginomycotina</taxon>
        <taxon>Exobasidiomycetes</taxon>
        <taxon>Entylomatales</taxon>
        <taxon>Entylomatales incertae sedis</taxon>
        <taxon>Tilletiopsis</taxon>
    </lineage>
</organism>
<dbReference type="Gene3D" id="2.60.210.10">
    <property type="entry name" value="Apoptosis, Tumor Necrosis Factor Receptor Associated Protein 2, Chain A"/>
    <property type="match status" value="1"/>
</dbReference>
<dbReference type="Proteomes" id="UP000245946">
    <property type="component" value="Unassembled WGS sequence"/>
</dbReference>
<feature type="region of interest" description="Disordered" evidence="1">
    <location>
        <begin position="104"/>
        <end position="126"/>
    </location>
</feature>
<dbReference type="OrthoDB" id="6359816at2759"/>
<dbReference type="PANTHER" id="PTHR24413">
    <property type="entry name" value="SPECKLE-TYPE POZ PROTEIN"/>
    <property type="match status" value="1"/>
</dbReference>
<feature type="compositionally biased region" description="Acidic residues" evidence="1">
    <location>
        <begin position="344"/>
        <end position="357"/>
    </location>
</feature>
<dbReference type="STRING" id="58919.A0A316Z5P2"/>
<dbReference type="EMBL" id="KZ819299">
    <property type="protein sequence ID" value="PWN96384.1"/>
    <property type="molecule type" value="Genomic_DNA"/>
</dbReference>
<dbReference type="RefSeq" id="XP_025596663.1">
    <property type="nucleotide sequence ID" value="XM_025745419.1"/>
</dbReference>
<feature type="compositionally biased region" description="Low complexity" evidence="1">
    <location>
        <begin position="454"/>
        <end position="467"/>
    </location>
</feature>
<dbReference type="InterPro" id="IPR000210">
    <property type="entry name" value="BTB/POZ_dom"/>
</dbReference>
<feature type="compositionally biased region" description="Low complexity" evidence="1">
    <location>
        <begin position="368"/>
        <end position="380"/>
    </location>
</feature>
<dbReference type="Pfam" id="PF00651">
    <property type="entry name" value="BTB"/>
    <property type="match status" value="1"/>
</dbReference>
<evidence type="ECO:0000259" key="2">
    <source>
        <dbReference type="PROSITE" id="PS50097"/>
    </source>
</evidence>
<protein>
    <recommendedName>
        <fullName evidence="2">BTB domain-containing protein</fullName>
    </recommendedName>
</protein>
<sequence>MSASAPSERTSARKKADGPPSEPSETRSLVFEWPLFGLRQMFDGSKSDTKSKVVKSVPFGGGRWTVLFYAQSGHEQFCSLYLNAEPLAHERVRPLIAGVQSPAMNEAREASGSGGGKSKSGSDGDDKWSREGLFRFTFEIQPLDKSGATKLGTKEAHDHAFSHKTSNWGWAQFAKRDTVYYSQPQVKQADGFLISVTITANAERPRPRAPVYHTVPPVLISAMGSLLDDPEHSDVVFHIAQPRGRSGRRTAPKKIYAIKKILASRSEYFADMFNGGFAEAERAEDSEEEMEDAGLLLRSRSPLDNAPAHPQGAPEFGRGASSAQYGERAGEVEADDYERGPEALLEDSDEELDDDADCWSLATPPPASSMMGGAPAAPASGDGGHKSGDMSEEDEDDEVDDDRPVEDDVIQFGAGKSTSGGGDAGISSNMHSPLGGADGEVVSSDQGRSANWPAGGTAEGTASTSGGRTPAKQQRLASTALQVTGDRSMSGNVTPSRPAVASSSAHAEGVTRALLQSGSAKRDRPDVATTRNRSASDRRKRRKVRDAASSPVRFRHVQVVRDSSYATFKALLFFLYTNAIEFAPLTSSFLPPDVSDDASSDNTPALLAGREASSRGGFLEEIVRAHKKRQMVIDQYCAEHPDKPAPCSAKAMYKLADKLQIEDLKKRAQEHIASSLTVQNIVWEAFSGFNAQYPDIMHMEIDFLLKHWASVKKATVMQTIFTRPTAHPGLAYVWPLVLQHLSVNADEEAAAEDSRAVITL</sequence>
<evidence type="ECO:0000313" key="3">
    <source>
        <dbReference type="EMBL" id="PWN96384.1"/>
    </source>
</evidence>
<dbReference type="PROSITE" id="PS50097">
    <property type="entry name" value="BTB"/>
    <property type="match status" value="1"/>
</dbReference>
<reference evidence="3 4" key="1">
    <citation type="journal article" date="2018" name="Mol. Biol. Evol.">
        <title>Broad Genomic Sampling Reveals a Smut Pathogenic Ancestry of the Fungal Clade Ustilaginomycotina.</title>
        <authorList>
            <person name="Kijpornyongpan T."/>
            <person name="Mondo S.J."/>
            <person name="Barry K."/>
            <person name="Sandor L."/>
            <person name="Lee J."/>
            <person name="Lipzen A."/>
            <person name="Pangilinan J."/>
            <person name="LaButti K."/>
            <person name="Hainaut M."/>
            <person name="Henrissat B."/>
            <person name="Grigoriev I.V."/>
            <person name="Spatafora J.W."/>
            <person name="Aime M.C."/>
        </authorList>
    </citation>
    <scope>NUCLEOTIDE SEQUENCE [LARGE SCALE GENOMIC DNA]</scope>
    <source>
        <strain evidence="3 4">MCA 4186</strain>
    </source>
</reference>
<feature type="region of interest" description="Disordered" evidence="1">
    <location>
        <begin position="1"/>
        <end position="28"/>
    </location>
</feature>
<dbReference type="GeneID" id="37272963"/>
<gene>
    <name evidence="3" type="ORF">FA09DRAFT_361957</name>
</gene>
<dbReference type="InterPro" id="IPR002083">
    <property type="entry name" value="MATH/TRAF_dom"/>
</dbReference>
<name>A0A316Z5P2_9BASI</name>
<dbReference type="CDD" id="cd00121">
    <property type="entry name" value="MATH"/>
    <property type="match status" value="1"/>
</dbReference>
<dbReference type="Gene3D" id="3.30.710.10">
    <property type="entry name" value="Potassium Channel Kv1.1, Chain A"/>
    <property type="match status" value="2"/>
</dbReference>
<evidence type="ECO:0000313" key="4">
    <source>
        <dbReference type="Proteomes" id="UP000245946"/>
    </source>
</evidence>
<dbReference type="InterPro" id="IPR008974">
    <property type="entry name" value="TRAF-like"/>
</dbReference>